<accession>A0A8D8IBF3</accession>
<dbReference type="EMBL" id="HBUE01351582">
    <property type="protein sequence ID" value="CAG6603619.1"/>
    <property type="molecule type" value="Transcribed_RNA"/>
</dbReference>
<name>A0A8D8IBF3_CULPI</name>
<protein>
    <submittedName>
        <fullName evidence="1">(northern house mosquito) hypothetical protein</fullName>
    </submittedName>
</protein>
<dbReference type="AlphaFoldDB" id="A0A8D8IBF3"/>
<evidence type="ECO:0000313" key="1">
    <source>
        <dbReference type="EMBL" id="CAG6551325.1"/>
    </source>
</evidence>
<reference evidence="1" key="1">
    <citation type="submission" date="2021-05" db="EMBL/GenBank/DDBJ databases">
        <authorList>
            <person name="Alioto T."/>
            <person name="Alioto T."/>
            <person name="Gomez Garrido J."/>
        </authorList>
    </citation>
    <scope>NUCLEOTIDE SEQUENCE</scope>
</reference>
<sequence>MVEERTKSGNTGQTTGKIMACLRAAGTDPIKTIAVGPRWFDSHVKRARSYCTHKCISHISHDYFDFAILFSNPFCVSIFGRKSLPVKNLTLLNRMNQMLPNEVDRLGLVGQSF</sequence>
<organism evidence="1">
    <name type="scientific">Culex pipiens</name>
    <name type="common">House mosquito</name>
    <dbReference type="NCBI Taxonomy" id="7175"/>
    <lineage>
        <taxon>Eukaryota</taxon>
        <taxon>Metazoa</taxon>
        <taxon>Ecdysozoa</taxon>
        <taxon>Arthropoda</taxon>
        <taxon>Hexapoda</taxon>
        <taxon>Insecta</taxon>
        <taxon>Pterygota</taxon>
        <taxon>Neoptera</taxon>
        <taxon>Endopterygota</taxon>
        <taxon>Diptera</taxon>
        <taxon>Nematocera</taxon>
        <taxon>Culicoidea</taxon>
        <taxon>Culicidae</taxon>
        <taxon>Culicinae</taxon>
        <taxon>Culicini</taxon>
        <taxon>Culex</taxon>
        <taxon>Culex</taxon>
    </lineage>
</organism>
<dbReference type="EMBL" id="HBUE01244481">
    <property type="protein sequence ID" value="CAG6551325.1"/>
    <property type="molecule type" value="Transcribed_RNA"/>
</dbReference>
<proteinExistence type="predicted"/>